<sequence>MADGYHHGNLRAAVLEKAAEVIAREGPYSFSLRSLALELGVSHTAPRHHFGSREGVLNALATEGFRELAARLRANRESGGGFLEAGVEYVRFATGHPAHFDVMFAPSLLSDGDAELNAARTAAFDELRAGVESLAEEGREVEDAAAAMVAGWSVVHGIATLSLTGNLEGSGFGDLFRDADLLTVTRRSAGLLFGPSAAGRDPSPGE</sequence>
<dbReference type="Gene3D" id="1.10.357.10">
    <property type="entry name" value="Tetracycline Repressor, domain 2"/>
    <property type="match status" value="1"/>
</dbReference>
<gene>
    <name evidence="6" type="ORF">KGD83_04855</name>
</gene>
<evidence type="ECO:0000256" key="1">
    <source>
        <dbReference type="ARBA" id="ARBA00023015"/>
    </source>
</evidence>
<protein>
    <submittedName>
        <fullName evidence="6">TetR/AcrR family transcriptional regulator</fullName>
    </submittedName>
</protein>
<keyword evidence="1" id="KW-0805">Transcription regulation</keyword>
<dbReference type="InterPro" id="IPR009057">
    <property type="entry name" value="Homeodomain-like_sf"/>
</dbReference>
<evidence type="ECO:0000256" key="4">
    <source>
        <dbReference type="PROSITE-ProRule" id="PRU00335"/>
    </source>
</evidence>
<evidence type="ECO:0000256" key="2">
    <source>
        <dbReference type="ARBA" id="ARBA00023125"/>
    </source>
</evidence>
<dbReference type="EMBL" id="CP074132">
    <property type="protein sequence ID" value="QUX29902.1"/>
    <property type="molecule type" value="Genomic_DNA"/>
</dbReference>
<dbReference type="PROSITE" id="PS50977">
    <property type="entry name" value="HTH_TETR_2"/>
    <property type="match status" value="1"/>
</dbReference>
<evidence type="ECO:0000259" key="5">
    <source>
        <dbReference type="PROSITE" id="PS50977"/>
    </source>
</evidence>
<evidence type="ECO:0000313" key="6">
    <source>
        <dbReference type="EMBL" id="QUX29902.1"/>
    </source>
</evidence>
<keyword evidence="2 4" id="KW-0238">DNA-binding</keyword>
<dbReference type="InterPro" id="IPR001647">
    <property type="entry name" value="HTH_TetR"/>
</dbReference>
<accession>A0ABX8C8W4</accession>
<dbReference type="Pfam" id="PF00440">
    <property type="entry name" value="TetR_N"/>
    <property type="match status" value="1"/>
</dbReference>
<proteinExistence type="predicted"/>
<dbReference type="RefSeq" id="WP_212642719.1">
    <property type="nucleotide sequence ID" value="NZ_CP074132.1"/>
</dbReference>
<dbReference type="SUPFAM" id="SSF46689">
    <property type="entry name" value="Homeodomain-like"/>
    <property type="match status" value="1"/>
</dbReference>
<dbReference type="InterPro" id="IPR025996">
    <property type="entry name" value="MT1864/Rv1816-like_C"/>
</dbReference>
<reference evidence="7" key="1">
    <citation type="submission" date="2021-05" db="EMBL/GenBank/DDBJ databases">
        <title>Direct Submission.</title>
        <authorList>
            <person name="Li K."/>
            <person name="Gao J."/>
        </authorList>
    </citation>
    <scope>NUCLEOTIDE SEQUENCE [LARGE SCALE GENOMIC DNA]</scope>
    <source>
        <strain evidence="7">HDS12</strain>
    </source>
</reference>
<dbReference type="Pfam" id="PF13305">
    <property type="entry name" value="TetR_C_33"/>
    <property type="match status" value="1"/>
</dbReference>
<keyword evidence="7" id="KW-1185">Reference proteome</keyword>
<feature type="domain" description="HTH tetR-type" evidence="5">
    <location>
        <begin position="8"/>
        <end position="68"/>
    </location>
</feature>
<dbReference type="SUPFAM" id="SSF48498">
    <property type="entry name" value="Tetracyclin repressor-like, C-terminal domain"/>
    <property type="match status" value="1"/>
</dbReference>
<organism evidence="6 7">
    <name type="scientific">Nocardiopsis akebiae</name>
    <dbReference type="NCBI Taxonomy" id="2831968"/>
    <lineage>
        <taxon>Bacteria</taxon>
        <taxon>Bacillati</taxon>
        <taxon>Actinomycetota</taxon>
        <taxon>Actinomycetes</taxon>
        <taxon>Streptosporangiales</taxon>
        <taxon>Nocardiopsidaceae</taxon>
        <taxon>Nocardiopsis</taxon>
    </lineage>
</organism>
<dbReference type="InterPro" id="IPR036271">
    <property type="entry name" value="Tet_transcr_reg_TetR-rel_C_sf"/>
</dbReference>
<keyword evidence="3" id="KW-0804">Transcription</keyword>
<evidence type="ECO:0000256" key="3">
    <source>
        <dbReference type="ARBA" id="ARBA00023163"/>
    </source>
</evidence>
<dbReference type="Proteomes" id="UP000678016">
    <property type="component" value="Chromosome"/>
</dbReference>
<name>A0ABX8C8W4_9ACTN</name>
<evidence type="ECO:0000313" key="7">
    <source>
        <dbReference type="Proteomes" id="UP000678016"/>
    </source>
</evidence>
<feature type="DNA-binding region" description="H-T-H motif" evidence="4">
    <location>
        <begin position="31"/>
        <end position="50"/>
    </location>
</feature>